<proteinExistence type="predicted"/>
<protein>
    <submittedName>
        <fullName evidence="2">Uncharacterized protein</fullName>
    </submittedName>
</protein>
<evidence type="ECO:0000313" key="6">
    <source>
        <dbReference type="Proteomes" id="UP000011645"/>
    </source>
</evidence>
<evidence type="ECO:0000256" key="1">
    <source>
        <dbReference type="SAM" id="MobiDB-lite"/>
    </source>
</evidence>
<gene>
    <name evidence="2" type="ordered locus">HacjB3_18093</name>
    <name evidence="3" type="ordered locus">HacjB3_18248</name>
    <name evidence="4" type="ORF">C497_06674</name>
</gene>
<evidence type="ECO:0000313" key="5">
    <source>
        <dbReference type="Proteomes" id="UP000000390"/>
    </source>
</evidence>
<dbReference type="EMBL" id="CP002064">
    <property type="protein sequence ID" value="ADJ16992.1"/>
    <property type="molecule type" value="Genomic_DNA"/>
</dbReference>
<dbReference type="Proteomes" id="UP000000390">
    <property type="component" value="Plasmid 2"/>
</dbReference>
<feature type="region of interest" description="Disordered" evidence="1">
    <location>
        <begin position="29"/>
        <end position="48"/>
    </location>
</feature>
<dbReference type="KEGG" id="hje:HacjB3_18093"/>
<reference evidence="4 6" key="2">
    <citation type="journal article" date="2014" name="PLoS Genet.">
        <title>Phylogenetically driven sequencing of extremely halophilic archaea reveals strategies for static and dynamic osmo-response.</title>
        <authorList>
            <person name="Becker E.A."/>
            <person name="Seitzer P.M."/>
            <person name="Tritt A."/>
            <person name="Larsen D."/>
            <person name="Krusor M."/>
            <person name="Yao A.I."/>
            <person name="Wu D."/>
            <person name="Madern D."/>
            <person name="Eisen J.A."/>
            <person name="Darling A.E."/>
            <person name="Facciotti M.T."/>
        </authorList>
    </citation>
    <scope>NUCLEOTIDE SEQUENCE [LARGE SCALE GENOMIC DNA]</scope>
    <source>
        <strain evidence="4">B3</strain>
        <strain evidence="6">DSM 18796 / CECT 7217 / JCM 14584 / KCTC 4019 / B3</strain>
    </source>
</reference>
<dbReference type="Proteomes" id="UP000011645">
    <property type="component" value="Unassembled WGS sequence"/>
</dbReference>
<feature type="compositionally biased region" description="Basic and acidic residues" evidence="1">
    <location>
        <begin position="33"/>
        <end position="48"/>
    </location>
</feature>
<reference evidence="2 5" key="1">
    <citation type="journal article" date="2010" name="J. Bacteriol.">
        <title>Complete genome sequence of Halalkalicoccus jeotgali B3(T), an extremely halophilic archaeon.</title>
        <authorList>
            <person name="Roh S.W."/>
            <person name="Nam Y.D."/>
            <person name="Nam S.H."/>
            <person name="Choi S.H."/>
            <person name="Park H.S."/>
            <person name="Bae J.W."/>
        </authorList>
    </citation>
    <scope>NUCLEOTIDE SEQUENCE [LARGE SCALE GENOMIC DNA]</scope>
    <source>
        <strain evidence="2">B3</strain>
        <strain evidence="5">DSM 18796 / CECT 7217 / JCM 14584 / KCTC 4019 / B3</strain>
        <plasmid evidence="5">2</plasmid>
    </source>
</reference>
<dbReference type="KEGG" id="hje:HacjB3_18248"/>
<organism evidence="2 5">
    <name type="scientific">Halalkalicoccus jeotgali (strain DSM 18796 / CECT 7217 / JCM 14584 / KCTC 4019 / B3)</name>
    <dbReference type="NCBI Taxonomy" id="795797"/>
    <lineage>
        <taxon>Archaea</taxon>
        <taxon>Methanobacteriati</taxon>
        <taxon>Methanobacteriota</taxon>
        <taxon>Stenosarchaea group</taxon>
        <taxon>Halobacteria</taxon>
        <taxon>Halobacteriales</taxon>
        <taxon>Halococcaceae</taxon>
        <taxon>Halalkalicoccus</taxon>
    </lineage>
</organism>
<dbReference type="EMBL" id="CP002064">
    <property type="protein sequence ID" value="ADJ16961.1"/>
    <property type="molecule type" value="Genomic_DNA"/>
</dbReference>
<geneLocation type="plasmid" evidence="2 5">
    <name>2</name>
</geneLocation>
<dbReference type="EMBL" id="AOHV01000020">
    <property type="protein sequence ID" value="ELY38603.1"/>
    <property type="molecule type" value="Genomic_DNA"/>
</dbReference>
<evidence type="ECO:0000313" key="4">
    <source>
        <dbReference type="EMBL" id="ELY38603.1"/>
    </source>
</evidence>
<accession>D8JC54</accession>
<keyword evidence="6" id="KW-1185">Reference proteome</keyword>
<dbReference type="HOGENOM" id="CLU_2802078_0_0_2"/>
<name>D8JC54_HALJB</name>
<keyword evidence="2" id="KW-0614">Plasmid</keyword>
<evidence type="ECO:0000313" key="2">
    <source>
        <dbReference type="EMBL" id="ADJ16961.1"/>
    </source>
</evidence>
<dbReference type="AlphaFoldDB" id="D8JC54"/>
<evidence type="ECO:0000313" key="3">
    <source>
        <dbReference type="EMBL" id="ADJ16992.1"/>
    </source>
</evidence>
<sequence length="67" mass="7490">MTHDFATRGEGVATPAAVTVSSINTSLLSVQDRPTDRGESPRKGRLRDLDRQLTNCNCDYNYDYDQP</sequence>